<evidence type="ECO:0000313" key="2">
    <source>
        <dbReference type="Proteomes" id="UP000245124"/>
    </source>
</evidence>
<keyword evidence="2" id="KW-1185">Reference proteome</keyword>
<evidence type="ECO:0000313" key="1">
    <source>
        <dbReference type="EMBL" id="GBG17795.1"/>
    </source>
</evidence>
<gene>
    <name evidence="1" type="ORF">NIES4072_14570</name>
</gene>
<accession>A0A2R5FHV8</accession>
<dbReference type="Proteomes" id="UP000245124">
    <property type="component" value="Unassembled WGS sequence"/>
</dbReference>
<reference evidence="1 2" key="1">
    <citation type="submission" date="2017-06" db="EMBL/GenBank/DDBJ databases">
        <title>Genome sequencing of cyanobaciteial culture collection at National Institute for Environmental Studies (NIES).</title>
        <authorList>
            <person name="Hirose Y."/>
            <person name="Shimura Y."/>
            <person name="Fujisawa T."/>
            <person name="Nakamura Y."/>
            <person name="Kawachi M."/>
        </authorList>
    </citation>
    <scope>NUCLEOTIDE SEQUENCE [LARGE SCALE GENOMIC DNA]</scope>
    <source>
        <strain evidence="1 2">NIES-4072</strain>
    </source>
</reference>
<name>A0A2R5FHV8_NOSCO</name>
<proteinExistence type="predicted"/>
<comment type="caution">
    <text evidence="1">The sequence shown here is derived from an EMBL/GenBank/DDBJ whole genome shotgun (WGS) entry which is preliminary data.</text>
</comment>
<dbReference type="OrthoDB" id="466884at2"/>
<sequence>MIRTLVESAFQTGYLSVESEGLLHQVLVTKCWKEEDLSALAALYDAVRAGKIKREASSSNVLMEFSLPYKSC</sequence>
<dbReference type="EMBL" id="BDUD01000001">
    <property type="protein sequence ID" value="GBG17795.1"/>
    <property type="molecule type" value="Genomic_DNA"/>
</dbReference>
<dbReference type="RefSeq" id="WP_109007932.1">
    <property type="nucleotide sequence ID" value="NZ_BDUD01000001.1"/>
</dbReference>
<organism evidence="1 2">
    <name type="scientific">Nostoc commune NIES-4072</name>
    <dbReference type="NCBI Taxonomy" id="2005467"/>
    <lineage>
        <taxon>Bacteria</taxon>
        <taxon>Bacillati</taxon>
        <taxon>Cyanobacteriota</taxon>
        <taxon>Cyanophyceae</taxon>
        <taxon>Nostocales</taxon>
        <taxon>Nostocaceae</taxon>
        <taxon>Nostoc</taxon>
    </lineage>
</organism>
<dbReference type="AlphaFoldDB" id="A0A2R5FHV8"/>
<protein>
    <submittedName>
        <fullName evidence="1">Uncharacterized protein</fullName>
    </submittedName>
</protein>